<dbReference type="AlphaFoldDB" id="A0A5B7HA11"/>
<reference evidence="1 2" key="1">
    <citation type="submission" date="2019-05" db="EMBL/GenBank/DDBJ databases">
        <title>Another draft genome of Portunus trituberculatus and its Hox gene families provides insights of decapod evolution.</title>
        <authorList>
            <person name="Jeong J.-H."/>
            <person name="Song I."/>
            <person name="Kim S."/>
            <person name="Choi T."/>
            <person name="Kim D."/>
            <person name="Ryu S."/>
            <person name="Kim W."/>
        </authorList>
    </citation>
    <scope>NUCLEOTIDE SEQUENCE [LARGE SCALE GENOMIC DNA]</scope>
    <source>
        <tissue evidence="1">Muscle</tissue>
    </source>
</reference>
<accession>A0A5B7HA11</accession>
<evidence type="ECO:0000313" key="2">
    <source>
        <dbReference type="Proteomes" id="UP000324222"/>
    </source>
</evidence>
<comment type="caution">
    <text evidence="1">The sequence shown here is derived from an EMBL/GenBank/DDBJ whole genome shotgun (WGS) entry which is preliminary data.</text>
</comment>
<keyword evidence="2" id="KW-1185">Reference proteome</keyword>
<protein>
    <submittedName>
        <fullName evidence="1">Uncharacterized protein</fullName>
    </submittedName>
</protein>
<organism evidence="1 2">
    <name type="scientific">Portunus trituberculatus</name>
    <name type="common">Swimming crab</name>
    <name type="synonym">Neptunus trituberculatus</name>
    <dbReference type="NCBI Taxonomy" id="210409"/>
    <lineage>
        <taxon>Eukaryota</taxon>
        <taxon>Metazoa</taxon>
        <taxon>Ecdysozoa</taxon>
        <taxon>Arthropoda</taxon>
        <taxon>Crustacea</taxon>
        <taxon>Multicrustacea</taxon>
        <taxon>Malacostraca</taxon>
        <taxon>Eumalacostraca</taxon>
        <taxon>Eucarida</taxon>
        <taxon>Decapoda</taxon>
        <taxon>Pleocyemata</taxon>
        <taxon>Brachyura</taxon>
        <taxon>Eubrachyura</taxon>
        <taxon>Portunoidea</taxon>
        <taxon>Portunidae</taxon>
        <taxon>Portuninae</taxon>
        <taxon>Portunus</taxon>
    </lineage>
</organism>
<dbReference type="EMBL" id="VSRR010025646">
    <property type="protein sequence ID" value="MPC67013.1"/>
    <property type="molecule type" value="Genomic_DNA"/>
</dbReference>
<proteinExistence type="predicted"/>
<evidence type="ECO:0000313" key="1">
    <source>
        <dbReference type="EMBL" id="MPC67013.1"/>
    </source>
</evidence>
<name>A0A5B7HA11_PORTR</name>
<dbReference type="Proteomes" id="UP000324222">
    <property type="component" value="Unassembled WGS sequence"/>
</dbReference>
<sequence length="29" mass="3206">MLGQNTTAANQVTARLHKVKGQGLVLNRW</sequence>
<gene>
    <name evidence="1" type="ORF">E2C01_061173</name>
</gene>